<dbReference type="EMBL" id="JABSTV010001254">
    <property type="protein sequence ID" value="KAH7939579.1"/>
    <property type="molecule type" value="Genomic_DNA"/>
</dbReference>
<protein>
    <submittedName>
        <fullName evidence="1">Uncharacterized protein</fullName>
    </submittedName>
</protein>
<evidence type="ECO:0000313" key="1">
    <source>
        <dbReference type="EMBL" id="KAH7939579.1"/>
    </source>
</evidence>
<dbReference type="AlphaFoldDB" id="A0A9D4SP83"/>
<dbReference type="Proteomes" id="UP000821837">
    <property type="component" value="Chromosome 8"/>
</dbReference>
<evidence type="ECO:0000313" key="2">
    <source>
        <dbReference type="Proteomes" id="UP000821837"/>
    </source>
</evidence>
<reference evidence="1" key="2">
    <citation type="submission" date="2021-09" db="EMBL/GenBank/DDBJ databases">
        <authorList>
            <person name="Jia N."/>
            <person name="Wang J."/>
            <person name="Shi W."/>
            <person name="Du L."/>
            <person name="Sun Y."/>
            <person name="Zhan W."/>
            <person name="Jiang J."/>
            <person name="Wang Q."/>
            <person name="Zhang B."/>
            <person name="Ji P."/>
            <person name="Sakyi L.B."/>
            <person name="Cui X."/>
            <person name="Yuan T."/>
            <person name="Jiang B."/>
            <person name="Yang W."/>
            <person name="Lam T.T.-Y."/>
            <person name="Chang Q."/>
            <person name="Ding S."/>
            <person name="Wang X."/>
            <person name="Zhu J."/>
            <person name="Ruan X."/>
            <person name="Zhao L."/>
            <person name="Wei J."/>
            <person name="Que T."/>
            <person name="Du C."/>
            <person name="Cheng J."/>
            <person name="Dai P."/>
            <person name="Han X."/>
            <person name="Huang E."/>
            <person name="Gao Y."/>
            <person name="Liu J."/>
            <person name="Shao H."/>
            <person name="Ye R."/>
            <person name="Li L."/>
            <person name="Wei W."/>
            <person name="Wang X."/>
            <person name="Wang C."/>
            <person name="Huo Q."/>
            <person name="Li W."/>
            <person name="Guo W."/>
            <person name="Chen H."/>
            <person name="Chen S."/>
            <person name="Zhou L."/>
            <person name="Zhou L."/>
            <person name="Ni X."/>
            <person name="Tian J."/>
            <person name="Zhou Y."/>
            <person name="Sheng Y."/>
            <person name="Liu T."/>
            <person name="Pan Y."/>
            <person name="Xia L."/>
            <person name="Li J."/>
            <person name="Zhao F."/>
            <person name="Cao W."/>
        </authorList>
    </citation>
    <scope>NUCLEOTIDE SEQUENCE</scope>
    <source>
        <strain evidence="1">Rsan-2018</strain>
        <tissue evidence="1">Larvae</tissue>
    </source>
</reference>
<reference evidence="1" key="1">
    <citation type="journal article" date="2020" name="Cell">
        <title>Large-Scale Comparative Analyses of Tick Genomes Elucidate Their Genetic Diversity and Vector Capacities.</title>
        <authorList>
            <consortium name="Tick Genome and Microbiome Consortium (TIGMIC)"/>
            <person name="Jia N."/>
            <person name="Wang J."/>
            <person name="Shi W."/>
            <person name="Du L."/>
            <person name="Sun Y."/>
            <person name="Zhan W."/>
            <person name="Jiang J.F."/>
            <person name="Wang Q."/>
            <person name="Zhang B."/>
            <person name="Ji P."/>
            <person name="Bell-Sakyi L."/>
            <person name="Cui X.M."/>
            <person name="Yuan T.T."/>
            <person name="Jiang B.G."/>
            <person name="Yang W.F."/>
            <person name="Lam T.T."/>
            <person name="Chang Q.C."/>
            <person name="Ding S.J."/>
            <person name="Wang X.J."/>
            <person name="Zhu J.G."/>
            <person name="Ruan X.D."/>
            <person name="Zhao L."/>
            <person name="Wei J.T."/>
            <person name="Ye R.Z."/>
            <person name="Que T.C."/>
            <person name="Du C.H."/>
            <person name="Zhou Y.H."/>
            <person name="Cheng J.X."/>
            <person name="Dai P.F."/>
            <person name="Guo W.B."/>
            <person name="Han X.H."/>
            <person name="Huang E.J."/>
            <person name="Li L.F."/>
            <person name="Wei W."/>
            <person name="Gao Y.C."/>
            <person name="Liu J.Z."/>
            <person name="Shao H.Z."/>
            <person name="Wang X."/>
            <person name="Wang C.C."/>
            <person name="Yang T.C."/>
            <person name="Huo Q.B."/>
            <person name="Li W."/>
            <person name="Chen H.Y."/>
            <person name="Chen S.E."/>
            <person name="Zhou L.G."/>
            <person name="Ni X.B."/>
            <person name="Tian J.H."/>
            <person name="Sheng Y."/>
            <person name="Liu T."/>
            <person name="Pan Y.S."/>
            <person name="Xia L.Y."/>
            <person name="Li J."/>
            <person name="Zhao F."/>
            <person name="Cao W.C."/>
        </authorList>
    </citation>
    <scope>NUCLEOTIDE SEQUENCE</scope>
    <source>
        <strain evidence="1">Rsan-2018</strain>
    </source>
</reference>
<keyword evidence="2" id="KW-1185">Reference proteome</keyword>
<sequence length="89" mass="10254">MQAAREMSIEGHMYNFIAAFLRDRTFQVQVGNERSSYRHNRAWAQPGRSTTTAAAKDLWRSELEYLDEPKAPAIGIRRRLGRDSQNVNS</sequence>
<gene>
    <name evidence="1" type="ORF">HPB52_014135</name>
</gene>
<comment type="caution">
    <text evidence="1">The sequence shown here is derived from an EMBL/GenBank/DDBJ whole genome shotgun (WGS) entry which is preliminary data.</text>
</comment>
<proteinExistence type="predicted"/>
<organism evidence="1 2">
    <name type="scientific">Rhipicephalus sanguineus</name>
    <name type="common">Brown dog tick</name>
    <name type="synonym">Ixodes sanguineus</name>
    <dbReference type="NCBI Taxonomy" id="34632"/>
    <lineage>
        <taxon>Eukaryota</taxon>
        <taxon>Metazoa</taxon>
        <taxon>Ecdysozoa</taxon>
        <taxon>Arthropoda</taxon>
        <taxon>Chelicerata</taxon>
        <taxon>Arachnida</taxon>
        <taxon>Acari</taxon>
        <taxon>Parasitiformes</taxon>
        <taxon>Ixodida</taxon>
        <taxon>Ixodoidea</taxon>
        <taxon>Ixodidae</taxon>
        <taxon>Rhipicephalinae</taxon>
        <taxon>Rhipicephalus</taxon>
        <taxon>Rhipicephalus</taxon>
    </lineage>
</organism>
<name>A0A9D4SP83_RHISA</name>
<accession>A0A9D4SP83</accession>